<evidence type="ECO:0000313" key="2">
    <source>
        <dbReference type="Proteomes" id="UP000183365"/>
    </source>
</evidence>
<dbReference type="InterPro" id="IPR018607">
    <property type="entry name" value="Ctf8"/>
</dbReference>
<sequence>MSLLNTKHVDISQDQDIVHYPLLGDIIVEIQGDLEIDKPNETDRTKTFKFGQLDFNLTLSDNHIIQICEELQITKDDIDINKLSQLSQPLKDDICNSNNKKEVVLFIGTKQRLIGKLLKLPSPLAIMKFDENKNAKIEKIIKFKFQFVDRPLPIM</sequence>
<reference evidence="2" key="1">
    <citation type="submission" date="2016-11" db="EMBL/GenBank/DDBJ databases">
        <authorList>
            <person name="Guldener U."/>
        </authorList>
    </citation>
    <scope>NUCLEOTIDE SEQUENCE [LARGE SCALE GENOMIC DNA]</scope>
</reference>
<gene>
    <name evidence="1" type="ORF">HGUI_02674</name>
</gene>
<organism evidence="1 2">
    <name type="scientific">Hanseniaspora guilliermondii</name>
    <dbReference type="NCBI Taxonomy" id="56406"/>
    <lineage>
        <taxon>Eukaryota</taxon>
        <taxon>Fungi</taxon>
        <taxon>Dikarya</taxon>
        <taxon>Ascomycota</taxon>
        <taxon>Saccharomycotina</taxon>
        <taxon>Saccharomycetes</taxon>
        <taxon>Saccharomycodales</taxon>
        <taxon>Saccharomycodaceae</taxon>
        <taxon>Hanseniaspora</taxon>
    </lineage>
</organism>
<evidence type="ECO:0000313" key="1">
    <source>
        <dbReference type="EMBL" id="SGZ40474.1"/>
    </source>
</evidence>
<proteinExistence type="predicted"/>
<dbReference type="VEuPathDB" id="FungiDB:HGUI_02674"/>
<name>A0A1L0B237_9ASCO</name>
<dbReference type="Proteomes" id="UP000183365">
    <property type="component" value="Unassembled WGS sequence"/>
</dbReference>
<keyword evidence="2" id="KW-1185">Reference proteome</keyword>
<dbReference type="AlphaFoldDB" id="A0A1L0B237"/>
<protein>
    <recommendedName>
        <fullName evidence="3">Chromosome transmission fidelity protein 8</fullName>
    </recommendedName>
</protein>
<accession>A0A1L0B237</accession>
<dbReference type="Pfam" id="PF09696">
    <property type="entry name" value="Ctf8"/>
    <property type="match status" value="1"/>
</dbReference>
<evidence type="ECO:0008006" key="3">
    <source>
        <dbReference type="Google" id="ProtNLM"/>
    </source>
</evidence>
<dbReference type="GO" id="GO:0031390">
    <property type="term" value="C:Ctf18 RFC-like complex"/>
    <property type="evidence" value="ECO:0007669"/>
    <property type="project" value="InterPro"/>
</dbReference>
<dbReference type="EMBL" id="FQNF01000051">
    <property type="protein sequence ID" value="SGZ40474.1"/>
    <property type="molecule type" value="Genomic_DNA"/>
</dbReference>
<dbReference type="GO" id="GO:0007064">
    <property type="term" value="P:mitotic sister chromatid cohesion"/>
    <property type="evidence" value="ECO:0007669"/>
    <property type="project" value="InterPro"/>
</dbReference>
<dbReference type="OrthoDB" id="3972556at2759"/>